<dbReference type="GO" id="GO:0005507">
    <property type="term" value="F:copper ion binding"/>
    <property type="evidence" value="ECO:0007669"/>
    <property type="project" value="InterPro"/>
</dbReference>
<evidence type="ECO:0000256" key="3">
    <source>
        <dbReference type="ARBA" id="ARBA00007866"/>
    </source>
</evidence>
<feature type="region of interest" description="Disordered" evidence="7">
    <location>
        <begin position="345"/>
        <end position="366"/>
    </location>
</feature>
<evidence type="ECO:0000256" key="6">
    <source>
        <dbReference type="ARBA" id="ARBA00049512"/>
    </source>
</evidence>
<evidence type="ECO:0000313" key="9">
    <source>
        <dbReference type="EMBL" id="KAK4359930.1"/>
    </source>
</evidence>
<dbReference type="PRINTS" id="PR01166">
    <property type="entry name" value="CYCOXIDASEII"/>
</dbReference>
<dbReference type="GO" id="GO:0042773">
    <property type="term" value="P:ATP synthesis coupled electron transport"/>
    <property type="evidence" value="ECO:0007669"/>
    <property type="project" value="TreeGrafter"/>
</dbReference>
<dbReference type="GO" id="GO:0016020">
    <property type="term" value="C:membrane"/>
    <property type="evidence" value="ECO:0007669"/>
    <property type="project" value="UniProtKB-SubCell"/>
</dbReference>
<feature type="domain" description="Cytochrome oxidase subunit II copper A binding" evidence="8">
    <location>
        <begin position="252"/>
        <end position="352"/>
    </location>
</feature>
<reference evidence="9" key="1">
    <citation type="submission" date="2023-12" db="EMBL/GenBank/DDBJ databases">
        <title>Genome assembly of Anisodus tanguticus.</title>
        <authorList>
            <person name="Wang Y.-J."/>
        </authorList>
    </citation>
    <scope>NUCLEOTIDE SEQUENCE</scope>
    <source>
        <strain evidence="9">KB-2021</strain>
        <tissue evidence="9">Leaf</tissue>
    </source>
</reference>
<comment type="catalytic activity">
    <reaction evidence="6">
        <text>4 Fe(II)-[cytochrome c] + O2 + 8 H(+)(in) = 4 Fe(III)-[cytochrome c] + 2 H2O + 4 H(+)(out)</text>
        <dbReference type="Rhea" id="RHEA:11436"/>
        <dbReference type="Rhea" id="RHEA-COMP:10350"/>
        <dbReference type="Rhea" id="RHEA-COMP:14399"/>
        <dbReference type="ChEBI" id="CHEBI:15377"/>
        <dbReference type="ChEBI" id="CHEBI:15378"/>
        <dbReference type="ChEBI" id="CHEBI:15379"/>
        <dbReference type="ChEBI" id="CHEBI:29033"/>
        <dbReference type="ChEBI" id="CHEBI:29034"/>
        <dbReference type="EC" id="7.1.1.9"/>
    </reaction>
    <physiologicalReaction direction="left-to-right" evidence="6">
        <dbReference type="Rhea" id="RHEA:11437"/>
    </physiologicalReaction>
</comment>
<protein>
    <recommendedName>
        <fullName evidence="5">Cytochrome c oxidase polypeptide II</fullName>
    </recommendedName>
</protein>
<dbReference type="SUPFAM" id="SSF49503">
    <property type="entry name" value="Cupredoxins"/>
    <property type="match status" value="1"/>
</dbReference>
<dbReference type="EMBL" id="JAVYJV010000011">
    <property type="protein sequence ID" value="KAK4359930.1"/>
    <property type="molecule type" value="Genomic_DNA"/>
</dbReference>
<evidence type="ECO:0000256" key="1">
    <source>
        <dbReference type="ARBA" id="ARBA00001935"/>
    </source>
</evidence>
<name>A0AAE1RXZ8_9SOLA</name>
<dbReference type="InterPro" id="IPR002429">
    <property type="entry name" value="CcO_II-like_C"/>
</dbReference>
<evidence type="ECO:0000256" key="2">
    <source>
        <dbReference type="ARBA" id="ARBA00004370"/>
    </source>
</evidence>
<proteinExistence type="inferred from homology"/>
<dbReference type="PANTHER" id="PTHR22888">
    <property type="entry name" value="CYTOCHROME C OXIDASE, SUBUNIT II"/>
    <property type="match status" value="1"/>
</dbReference>
<keyword evidence="4" id="KW-0472">Membrane</keyword>
<evidence type="ECO:0000256" key="5">
    <source>
        <dbReference type="ARBA" id="ARBA00031389"/>
    </source>
</evidence>
<sequence length="366" mass="41269">MVTWYFPSNFLHECVVFQSQFPHFQVLVHGHVEKEIESALWDDFLIHLLEIVPGFCLLEHFLDGFGKNIPNEVCFFSELYIFFFLLRLQFDQEIEVVHVNSSITSDKSLHVTVLLPLEQAKLGVKVDDCVPYDCYVRIADRSVLAIHHKDREILFVEDCGSVFDTKIGENFEIKLPVSKHLKHIVPITNAKVACCKILEKVPNRKIGWEAFLDFVAINLASGSEDTLAYIIREIFLVMVGVKLLSAVALRICPEIRVADLGIEYVSSNILLYCNLVLESAVALAAIPPRYGWNEGVKWDNVPSCLNQNSILVQRKGVYYGQCSEICGTNHAFIPIVLESVPRISKGKSHSSSAGEESLSSEILYHA</sequence>
<dbReference type="PROSITE" id="PS50857">
    <property type="entry name" value="COX2_CUA"/>
    <property type="match status" value="1"/>
</dbReference>
<accession>A0AAE1RXZ8</accession>
<dbReference type="AlphaFoldDB" id="A0AAE1RXZ8"/>
<feature type="compositionally biased region" description="Low complexity" evidence="7">
    <location>
        <begin position="349"/>
        <end position="366"/>
    </location>
</feature>
<evidence type="ECO:0000259" key="8">
    <source>
        <dbReference type="PROSITE" id="PS50857"/>
    </source>
</evidence>
<comment type="subcellular location">
    <subcellularLocation>
        <location evidence="2">Membrane</location>
    </subcellularLocation>
</comment>
<dbReference type="GO" id="GO:0004129">
    <property type="term" value="F:cytochrome-c oxidase activity"/>
    <property type="evidence" value="ECO:0007669"/>
    <property type="project" value="UniProtKB-EC"/>
</dbReference>
<evidence type="ECO:0000256" key="4">
    <source>
        <dbReference type="ARBA" id="ARBA00023136"/>
    </source>
</evidence>
<dbReference type="InterPro" id="IPR008972">
    <property type="entry name" value="Cupredoxin"/>
</dbReference>
<evidence type="ECO:0000313" key="10">
    <source>
        <dbReference type="Proteomes" id="UP001291623"/>
    </source>
</evidence>
<organism evidence="9 10">
    <name type="scientific">Anisodus tanguticus</name>
    <dbReference type="NCBI Taxonomy" id="243964"/>
    <lineage>
        <taxon>Eukaryota</taxon>
        <taxon>Viridiplantae</taxon>
        <taxon>Streptophyta</taxon>
        <taxon>Embryophyta</taxon>
        <taxon>Tracheophyta</taxon>
        <taxon>Spermatophyta</taxon>
        <taxon>Magnoliopsida</taxon>
        <taxon>eudicotyledons</taxon>
        <taxon>Gunneridae</taxon>
        <taxon>Pentapetalae</taxon>
        <taxon>asterids</taxon>
        <taxon>lamiids</taxon>
        <taxon>Solanales</taxon>
        <taxon>Solanaceae</taxon>
        <taxon>Solanoideae</taxon>
        <taxon>Hyoscyameae</taxon>
        <taxon>Anisodus</taxon>
    </lineage>
</organism>
<dbReference type="PANTHER" id="PTHR22888:SF9">
    <property type="entry name" value="CYTOCHROME C OXIDASE SUBUNIT 2"/>
    <property type="match status" value="1"/>
</dbReference>
<comment type="cofactor">
    <cofactor evidence="1">
        <name>Cu cation</name>
        <dbReference type="ChEBI" id="CHEBI:23378"/>
    </cofactor>
</comment>
<keyword evidence="10" id="KW-1185">Reference proteome</keyword>
<dbReference type="InterPro" id="IPR045187">
    <property type="entry name" value="CcO_II"/>
</dbReference>
<dbReference type="Pfam" id="PF00116">
    <property type="entry name" value="COX2"/>
    <property type="match status" value="1"/>
</dbReference>
<dbReference type="Gene3D" id="2.60.40.420">
    <property type="entry name" value="Cupredoxins - blue copper proteins"/>
    <property type="match status" value="1"/>
</dbReference>
<evidence type="ECO:0000256" key="7">
    <source>
        <dbReference type="SAM" id="MobiDB-lite"/>
    </source>
</evidence>
<dbReference type="Proteomes" id="UP001291623">
    <property type="component" value="Unassembled WGS sequence"/>
</dbReference>
<comment type="caution">
    <text evidence="9">The sequence shown here is derived from an EMBL/GenBank/DDBJ whole genome shotgun (WGS) entry which is preliminary data.</text>
</comment>
<comment type="similarity">
    <text evidence="3">Belongs to the cytochrome c oxidase subunit 2 family.</text>
</comment>
<gene>
    <name evidence="9" type="ORF">RND71_022159</name>
</gene>